<dbReference type="Proteomes" id="UP001165083">
    <property type="component" value="Unassembled WGS sequence"/>
</dbReference>
<comment type="caution">
    <text evidence="1">The sequence shown here is derived from an EMBL/GenBank/DDBJ whole genome shotgun (WGS) entry which is preliminary data.</text>
</comment>
<organism evidence="1 2">
    <name type="scientific">Phytophthora lilii</name>
    <dbReference type="NCBI Taxonomy" id="2077276"/>
    <lineage>
        <taxon>Eukaryota</taxon>
        <taxon>Sar</taxon>
        <taxon>Stramenopiles</taxon>
        <taxon>Oomycota</taxon>
        <taxon>Peronosporomycetes</taxon>
        <taxon>Peronosporales</taxon>
        <taxon>Peronosporaceae</taxon>
        <taxon>Phytophthora</taxon>
    </lineage>
</organism>
<name>A0A9W6TYB8_9STRA</name>
<sequence length="82" mass="9499">MGGQLPPQGTWYYREVGDVSKSKNQRLIVEQYGVSLEKLKKHLSADYRNDPTYQFKGGMYGETHLYEDIPAGDFMTSLRPFY</sequence>
<gene>
    <name evidence="1" type="ORF">Plil01_000888300</name>
</gene>
<accession>A0A9W6TYB8</accession>
<evidence type="ECO:0000313" key="2">
    <source>
        <dbReference type="Proteomes" id="UP001165083"/>
    </source>
</evidence>
<keyword evidence="2" id="KW-1185">Reference proteome</keyword>
<proteinExistence type="predicted"/>
<evidence type="ECO:0000313" key="1">
    <source>
        <dbReference type="EMBL" id="GMF22317.1"/>
    </source>
</evidence>
<dbReference type="EMBL" id="BSXW01000437">
    <property type="protein sequence ID" value="GMF22317.1"/>
    <property type="molecule type" value="Genomic_DNA"/>
</dbReference>
<dbReference type="AlphaFoldDB" id="A0A9W6TYB8"/>
<reference evidence="1" key="1">
    <citation type="submission" date="2023-04" db="EMBL/GenBank/DDBJ databases">
        <title>Phytophthora lilii NBRC 32176.</title>
        <authorList>
            <person name="Ichikawa N."/>
            <person name="Sato H."/>
            <person name="Tonouchi N."/>
        </authorList>
    </citation>
    <scope>NUCLEOTIDE SEQUENCE</scope>
    <source>
        <strain evidence="1">NBRC 32176</strain>
    </source>
</reference>
<protein>
    <submittedName>
        <fullName evidence="1">Unnamed protein product</fullName>
    </submittedName>
</protein>